<protein>
    <submittedName>
        <fullName evidence="1">Uncharacterized protein</fullName>
    </submittedName>
</protein>
<accession>A0A2H0UP19</accession>
<evidence type="ECO:0000313" key="1">
    <source>
        <dbReference type="EMBL" id="PIR88148.1"/>
    </source>
</evidence>
<dbReference type="Proteomes" id="UP000230903">
    <property type="component" value="Unassembled WGS sequence"/>
</dbReference>
<reference evidence="2" key="1">
    <citation type="submission" date="2017-09" db="EMBL/GenBank/DDBJ databases">
        <title>Depth-based differentiation of microbial function through sediment-hosted aquifers and enrichment of novel symbionts in the deep terrestrial subsurface.</title>
        <authorList>
            <person name="Probst A.J."/>
            <person name="Ladd B."/>
            <person name="Jarett J.K."/>
            <person name="Geller-Mcgrath D.E."/>
            <person name="Sieber C.M.K."/>
            <person name="Emerson J.B."/>
            <person name="Anantharaman K."/>
            <person name="Thomas B.C."/>
            <person name="Malmstrom R."/>
            <person name="Stieglmeier M."/>
            <person name="Klingl A."/>
            <person name="Woyke T."/>
            <person name="Ryan C.M."/>
            <person name="Banfield J.F."/>
        </authorList>
    </citation>
    <scope>NUCLEOTIDE SEQUENCE [LARGE SCALE GENOMIC DNA]</scope>
</reference>
<dbReference type="EMBL" id="PFBC01000013">
    <property type="protein sequence ID" value="PIR88148.1"/>
    <property type="molecule type" value="Genomic_DNA"/>
</dbReference>
<organism evidence="1 2">
    <name type="scientific">Candidatus Harrisonbacteria bacterium CG10_big_fil_rev_8_21_14_0_10_45_28</name>
    <dbReference type="NCBI Taxonomy" id="1974586"/>
    <lineage>
        <taxon>Bacteria</taxon>
        <taxon>Candidatus Harrisoniibacteriota</taxon>
    </lineage>
</organism>
<name>A0A2H0UP19_9BACT</name>
<evidence type="ECO:0000313" key="2">
    <source>
        <dbReference type="Proteomes" id="UP000230903"/>
    </source>
</evidence>
<comment type="caution">
    <text evidence="1">The sequence shown here is derived from an EMBL/GenBank/DDBJ whole genome shotgun (WGS) entry which is preliminary data.</text>
</comment>
<proteinExistence type="predicted"/>
<sequence>MTDKCLRPDLARQLINEALQKRDPQIIHRAMQSHARNGAATIRRVATAGEQARLSAMGIKI</sequence>
<dbReference type="AlphaFoldDB" id="A0A2H0UP19"/>
<gene>
    <name evidence="1" type="ORF">COU10_00790</name>
</gene>